<comment type="caution">
    <text evidence="3">The sequence shown here is derived from an EMBL/GenBank/DDBJ whole genome shotgun (WGS) entry which is preliminary data.</text>
</comment>
<sequence length="340" mass="38228">MKAFKYILFLLLILIIGLAIYIAVQPNEFEVTRTKTINAPAAVVYDNIIDFKNWESWSSWAEADPDMTITLSDKTKGVDGSYSWEDKDGVGTMKTIEAVANKSITQEMQFADFPPSDISWDFKPNEDGTTDATWTISGKDLPFGFKAFATFMGGMEKQIGPHYERSLEKLDSIVVANMKKYSINVNGITQHGGGYYIYNTTSCKISDLANKMQEMMPKVGMYAMNNNIKMAGTAFTSYHKWDIENNAVMFSCCVPTTEKVISSEPDILTGQLKPFKAVKTTLKGDYTNLKEAWETAAKYIQDNNLEELHNASALEVYQTDPMSEPNPANWITEIYIPIKE</sequence>
<dbReference type="AlphaFoldDB" id="A0A2U2X5J5"/>
<reference evidence="3 4" key="2">
    <citation type="submission" date="2018-05" db="EMBL/GenBank/DDBJ databases">
        <title>Algibacter marinivivus sp. nov., isolated from sample around a algae.</title>
        <authorList>
            <person name="Zhong X."/>
        </authorList>
    </citation>
    <scope>NUCLEOTIDE SEQUENCE [LARGE SCALE GENOMIC DNA]</scope>
    <source>
        <strain evidence="3 4">ZY111</strain>
    </source>
</reference>
<feature type="transmembrane region" description="Helical" evidence="1">
    <location>
        <begin position="7"/>
        <end position="24"/>
    </location>
</feature>
<organism evidence="3 4">
    <name type="scientific">Algibacter marinivivus</name>
    <dbReference type="NCBI Taxonomy" id="2100723"/>
    <lineage>
        <taxon>Bacteria</taxon>
        <taxon>Pseudomonadati</taxon>
        <taxon>Bacteroidota</taxon>
        <taxon>Flavobacteriia</taxon>
        <taxon>Flavobacteriales</taxon>
        <taxon>Flavobacteriaceae</taxon>
        <taxon>Algibacter</taxon>
    </lineage>
</organism>
<dbReference type="InterPro" id="IPR011256">
    <property type="entry name" value="Reg_factor_effector_dom_sf"/>
</dbReference>
<keyword evidence="4" id="KW-1185">Reference proteome</keyword>
<evidence type="ECO:0000259" key="2">
    <source>
        <dbReference type="SMART" id="SM00871"/>
    </source>
</evidence>
<gene>
    <name evidence="3" type="ORF">DIS18_00445</name>
</gene>
<reference evidence="4" key="1">
    <citation type="submission" date="2018-05" db="EMBL/GenBank/DDBJ databases">
        <title>Algibacter marinivivus sp. nov., isolated from sample around a algae.</title>
        <authorList>
            <person name="Lu D."/>
        </authorList>
    </citation>
    <scope>NUCLEOTIDE SEQUENCE [LARGE SCALE GENOMIC DNA]</scope>
    <source>
        <strain evidence="4">ZY111</strain>
    </source>
</reference>
<keyword evidence="1" id="KW-0812">Transmembrane</keyword>
<dbReference type="Gene3D" id="3.30.530.20">
    <property type="match status" value="1"/>
</dbReference>
<dbReference type="Pfam" id="PF10604">
    <property type="entry name" value="Polyketide_cyc2"/>
    <property type="match status" value="1"/>
</dbReference>
<dbReference type="Proteomes" id="UP000245375">
    <property type="component" value="Unassembled WGS sequence"/>
</dbReference>
<dbReference type="CDD" id="cd07818">
    <property type="entry name" value="SRPBCC_1"/>
    <property type="match status" value="1"/>
</dbReference>
<dbReference type="OrthoDB" id="9807923at2"/>
<dbReference type="EMBL" id="QFRI01000001">
    <property type="protein sequence ID" value="PWH83059.1"/>
    <property type="molecule type" value="Genomic_DNA"/>
</dbReference>
<accession>A0A2U2X5J5</accession>
<evidence type="ECO:0000313" key="4">
    <source>
        <dbReference type="Proteomes" id="UP000245375"/>
    </source>
</evidence>
<dbReference type="Pfam" id="PF06445">
    <property type="entry name" value="GyrI-like"/>
    <property type="match status" value="1"/>
</dbReference>
<dbReference type="SUPFAM" id="SSF55961">
    <property type="entry name" value="Bet v1-like"/>
    <property type="match status" value="1"/>
</dbReference>
<dbReference type="RefSeq" id="WP_109351083.1">
    <property type="nucleotide sequence ID" value="NZ_QFRI01000001.1"/>
</dbReference>
<feature type="domain" description="AraC effector-binding" evidence="2">
    <location>
        <begin position="186"/>
        <end position="339"/>
    </location>
</feature>
<evidence type="ECO:0000256" key="1">
    <source>
        <dbReference type="SAM" id="Phobius"/>
    </source>
</evidence>
<name>A0A2U2X5J5_9FLAO</name>
<dbReference type="InterPro" id="IPR010499">
    <property type="entry name" value="AraC_E-bd"/>
</dbReference>
<protein>
    <submittedName>
        <fullName evidence="3">Transcription activator effector-binding protein</fullName>
    </submittedName>
</protein>
<dbReference type="InterPro" id="IPR023393">
    <property type="entry name" value="START-like_dom_sf"/>
</dbReference>
<proteinExistence type="predicted"/>
<keyword evidence="1" id="KW-0472">Membrane</keyword>
<keyword evidence="1" id="KW-1133">Transmembrane helix</keyword>
<dbReference type="InterPro" id="IPR019587">
    <property type="entry name" value="Polyketide_cyclase/dehydratase"/>
</dbReference>
<evidence type="ECO:0000313" key="3">
    <source>
        <dbReference type="EMBL" id="PWH83059.1"/>
    </source>
</evidence>
<dbReference type="SMART" id="SM00871">
    <property type="entry name" value="AraC_E_bind"/>
    <property type="match status" value="1"/>
</dbReference>
<dbReference type="SUPFAM" id="SSF55136">
    <property type="entry name" value="Probable bacterial effector-binding domain"/>
    <property type="match status" value="1"/>
</dbReference>
<dbReference type="Gene3D" id="3.20.80.10">
    <property type="entry name" value="Regulatory factor, effector binding domain"/>
    <property type="match status" value="1"/>
</dbReference>
<dbReference type="InterPro" id="IPR029442">
    <property type="entry name" value="GyrI-like"/>
</dbReference>